<evidence type="ECO:0000313" key="2">
    <source>
        <dbReference type="EMBL" id="GCE03655.1"/>
    </source>
</evidence>
<dbReference type="EMBL" id="BIFQ01000001">
    <property type="protein sequence ID" value="GCE03655.1"/>
    <property type="molecule type" value="Genomic_DNA"/>
</dbReference>
<gene>
    <name evidence="2" type="ORF">KDAU_09840</name>
</gene>
<sequence length="59" mass="6589">MILAGICFIYAIILAFALFFADQFWILKVAARTLTLLGAPTIVFLMFTGTKETEKNSDK</sequence>
<reference evidence="3" key="1">
    <citation type="submission" date="2018-12" db="EMBL/GenBank/DDBJ databases">
        <title>Tengunoibacter tsumagoiensis gen. nov., sp. nov., Dictyobacter kobayashii sp. nov., D. alpinus sp. nov., and D. joshuensis sp. nov. and description of Dictyobacteraceae fam. nov. within the order Ktedonobacterales isolated from Tengu-no-mugimeshi.</title>
        <authorList>
            <person name="Wang C.M."/>
            <person name="Zheng Y."/>
            <person name="Sakai Y."/>
            <person name="Toyoda A."/>
            <person name="Minakuchi Y."/>
            <person name="Abe K."/>
            <person name="Yokota A."/>
            <person name="Yabe S."/>
        </authorList>
    </citation>
    <scope>NUCLEOTIDE SEQUENCE [LARGE SCALE GENOMIC DNA]</scope>
    <source>
        <strain evidence="3">S-27</strain>
    </source>
</reference>
<organism evidence="2 3">
    <name type="scientific">Dictyobacter aurantiacus</name>
    <dbReference type="NCBI Taxonomy" id="1936993"/>
    <lineage>
        <taxon>Bacteria</taxon>
        <taxon>Bacillati</taxon>
        <taxon>Chloroflexota</taxon>
        <taxon>Ktedonobacteria</taxon>
        <taxon>Ktedonobacterales</taxon>
        <taxon>Dictyobacteraceae</taxon>
        <taxon>Dictyobacter</taxon>
    </lineage>
</organism>
<feature type="transmembrane region" description="Helical" evidence="1">
    <location>
        <begin position="7"/>
        <end position="27"/>
    </location>
</feature>
<evidence type="ECO:0000256" key="1">
    <source>
        <dbReference type="SAM" id="Phobius"/>
    </source>
</evidence>
<proteinExistence type="predicted"/>
<protein>
    <submittedName>
        <fullName evidence="2">Uncharacterized protein</fullName>
    </submittedName>
</protein>
<name>A0A401Z9X6_9CHLR</name>
<accession>A0A401Z9X6</accession>
<keyword evidence="3" id="KW-1185">Reference proteome</keyword>
<evidence type="ECO:0000313" key="3">
    <source>
        <dbReference type="Proteomes" id="UP000287224"/>
    </source>
</evidence>
<comment type="caution">
    <text evidence="2">The sequence shown here is derived from an EMBL/GenBank/DDBJ whole genome shotgun (WGS) entry which is preliminary data.</text>
</comment>
<feature type="transmembrane region" description="Helical" evidence="1">
    <location>
        <begin position="33"/>
        <end position="50"/>
    </location>
</feature>
<keyword evidence="1" id="KW-0812">Transmembrane</keyword>
<keyword evidence="1" id="KW-1133">Transmembrane helix</keyword>
<dbReference type="AlphaFoldDB" id="A0A401Z9X6"/>
<keyword evidence="1" id="KW-0472">Membrane</keyword>
<dbReference type="Proteomes" id="UP000287224">
    <property type="component" value="Unassembled WGS sequence"/>
</dbReference>